<comment type="caution">
    <text evidence="4">The sequence shown here is derived from an EMBL/GenBank/DDBJ whole genome shotgun (WGS) entry which is preliminary data.</text>
</comment>
<evidence type="ECO:0000256" key="1">
    <source>
        <dbReference type="ARBA" id="ARBA00022679"/>
    </source>
</evidence>
<dbReference type="PANTHER" id="PTHR43792">
    <property type="entry name" value="GNAT FAMILY, PUTATIVE (AFU_ORTHOLOGUE AFUA_3G00765)-RELATED-RELATED"/>
    <property type="match status" value="1"/>
</dbReference>
<gene>
    <name evidence="4" type="ORF">KUA55_07295</name>
</gene>
<organism evidence="4 5">
    <name type="scientific">Enterococcus alishanensis</name>
    <dbReference type="NCBI Taxonomy" id="1303817"/>
    <lineage>
        <taxon>Bacteria</taxon>
        <taxon>Bacillati</taxon>
        <taxon>Bacillota</taxon>
        <taxon>Bacilli</taxon>
        <taxon>Lactobacillales</taxon>
        <taxon>Enterococcaceae</taxon>
        <taxon>Enterococcus</taxon>
    </lineage>
</organism>
<dbReference type="RefSeq" id="WP_218325544.1">
    <property type="nucleotide sequence ID" value="NZ_JAHUZB010000003.1"/>
</dbReference>
<keyword evidence="2" id="KW-0012">Acyltransferase</keyword>
<keyword evidence="1" id="KW-0808">Transferase</keyword>
<dbReference type="Pfam" id="PF13302">
    <property type="entry name" value="Acetyltransf_3"/>
    <property type="match status" value="1"/>
</dbReference>
<dbReference type="InterPro" id="IPR000182">
    <property type="entry name" value="GNAT_dom"/>
</dbReference>
<accession>A0ABS6TC56</accession>
<proteinExistence type="predicted"/>
<evidence type="ECO:0000256" key="2">
    <source>
        <dbReference type="ARBA" id="ARBA00023315"/>
    </source>
</evidence>
<sequence>MNQLYLKLYEHRQIETERLILRPLVITDADDMLEYAGDEENTRFVFPTHQNLNHTKHDLARFFLAEPLGKYAMVLKKNRKMIGTLDYHDLNEDTMTGELGYILNKKYWGQGLATEACRQLLVTGFEEIGFNRLIAKHQLENTASGRVLTKSGLEKIATMPYSDKDPKETGKMITWVIYQLTKEQYRGNKSP</sequence>
<reference evidence="4 5" key="1">
    <citation type="submission" date="2021-06" db="EMBL/GenBank/DDBJ databases">
        <title>Enterococcus alishanensis sp. nov., a novel lactic acid bacterium isolated from fresh coffee beans.</title>
        <authorList>
            <person name="Chen Y.-S."/>
        </authorList>
    </citation>
    <scope>NUCLEOTIDE SEQUENCE [LARGE SCALE GENOMIC DNA]</scope>
    <source>
        <strain evidence="4 5">ALS3</strain>
    </source>
</reference>
<evidence type="ECO:0000313" key="4">
    <source>
        <dbReference type="EMBL" id="MBV7390479.1"/>
    </source>
</evidence>
<name>A0ABS6TC56_9ENTE</name>
<dbReference type="PANTHER" id="PTHR43792:SF8">
    <property type="entry name" value="[RIBOSOMAL PROTEIN US5]-ALANINE N-ACETYLTRANSFERASE"/>
    <property type="match status" value="1"/>
</dbReference>
<feature type="domain" description="N-acetyltransferase" evidence="3">
    <location>
        <begin position="19"/>
        <end position="183"/>
    </location>
</feature>
<protein>
    <submittedName>
        <fullName evidence="4">GNAT family N-acetyltransferase</fullName>
    </submittedName>
</protein>
<dbReference type="Proteomes" id="UP000774130">
    <property type="component" value="Unassembled WGS sequence"/>
</dbReference>
<dbReference type="PROSITE" id="PS51186">
    <property type="entry name" value="GNAT"/>
    <property type="match status" value="1"/>
</dbReference>
<dbReference type="InterPro" id="IPR051531">
    <property type="entry name" value="N-acetyltransferase"/>
</dbReference>
<evidence type="ECO:0000259" key="3">
    <source>
        <dbReference type="PROSITE" id="PS51186"/>
    </source>
</evidence>
<dbReference type="EMBL" id="JAHUZB010000003">
    <property type="protein sequence ID" value="MBV7390479.1"/>
    <property type="molecule type" value="Genomic_DNA"/>
</dbReference>
<keyword evidence="5" id="KW-1185">Reference proteome</keyword>
<evidence type="ECO:0000313" key="5">
    <source>
        <dbReference type="Proteomes" id="UP000774130"/>
    </source>
</evidence>